<proteinExistence type="predicted"/>
<protein>
    <submittedName>
        <fullName evidence="1">Uncharacterized protein</fullName>
    </submittedName>
</protein>
<dbReference type="HOGENOM" id="CLU_2455893_0_0_1"/>
<name>U9TW56_RHIID</name>
<reference evidence="1" key="1">
    <citation type="submission" date="2013-07" db="EMBL/GenBank/DDBJ databases">
        <title>The genome of an arbuscular mycorrhizal fungus provides insights into the evolution of the oldest plant symbiosis.</title>
        <authorList>
            <consortium name="DOE Joint Genome Institute"/>
            <person name="Tisserant E."/>
            <person name="Malbreil M."/>
            <person name="Kuo A."/>
            <person name="Kohler A."/>
            <person name="Symeonidi A."/>
            <person name="Balestrini R."/>
            <person name="Charron P."/>
            <person name="Duensing N."/>
            <person name="Frei-dit-Frey N."/>
            <person name="Gianinazzi-Pearson V."/>
            <person name="Gilbert B."/>
            <person name="Handa Y."/>
            <person name="Hijri M."/>
            <person name="Kaul R."/>
            <person name="Kawaguchi M."/>
            <person name="Krajinski F."/>
            <person name="Lammers P."/>
            <person name="Lapierre D."/>
            <person name="Masclaux F.G."/>
            <person name="Murat C."/>
            <person name="Morin E."/>
            <person name="Ndikumana S."/>
            <person name="Pagni M."/>
            <person name="Petitpierre D."/>
            <person name="Requena N."/>
            <person name="Rosikiewicz P."/>
            <person name="Riley R."/>
            <person name="Saito K."/>
            <person name="San Clemente H."/>
            <person name="Shapiro H."/>
            <person name="van Tuinen D."/>
            <person name="Becard G."/>
            <person name="Bonfante P."/>
            <person name="Paszkowski U."/>
            <person name="Shachar-Hill Y."/>
            <person name="Young J.P."/>
            <person name="Sanders I.R."/>
            <person name="Henrissat B."/>
            <person name="Rensing S.A."/>
            <person name="Grigoriev I.V."/>
            <person name="Corradi N."/>
            <person name="Roux C."/>
            <person name="Martin F."/>
        </authorList>
    </citation>
    <scope>NUCLEOTIDE SEQUENCE</scope>
    <source>
        <strain evidence="1">DAOM 197198</strain>
    </source>
</reference>
<evidence type="ECO:0000313" key="1">
    <source>
        <dbReference type="EMBL" id="ESA12424.1"/>
    </source>
</evidence>
<gene>
    <name evidence="1" type="ORF">GLOINDRAFT_27165</name>
</gene>
<accession>U9TW56</accession>
<dbReference type="EMBL" id="KI284943">
    <property type="protein sequence ID" value="ESA12424.1"/>
    <property type="molecule type" value="Genomic_DNA"/>
</dbReference>
<dbReference type="AlphaFoldDB" id="U9TW56"/>
<organism evidence="1">
    <name type="scientific">Rhizophagus irregularis (strain DAOM 181602 / DAOM 197198 / MUCL 43194)</name>
    <name type="common">Arbuscular mycorrhizal fungus</name>
    <name type="synonym">Glomus intraradices</name>
    <dbReference type="NCBI Taxonomy" id="747089"/>
    <lineage>
        <taxon>Eukaryota</taxon>
        <taxon>Fungi</taxon>
        <taxon>Fungi incertae sedis</taxon>
        <taxon>Mucoromycota</taxon>
        <taxon>Glomeromycotina</taxon>
        <taxon>Glomeromycetes</taxon>
        <taxon>Glomerales</taxon>
        <taxon>Glomeraceae</taxon>
        <taxon>Rhizophagus</taxon>
    </lineage>
</organism>
<sequence>MQGCGRSSECGFRWNELRMAFWMSFGKFKFRLSLEVEYAVSEVWVDFRLSLEVEYAGRFPLSLECVVSILKKRKMNLALNVVELLDDAL</sequence>